<feature type="compositionally biased region" description="Polar residues" evidence="1">
    <location>
        <begin position="625"/>
        <end position="653"/>
    </location>
</feature>
<dbReference type="Proteomes" id="UP001415857">
    <property type="component" value="Unassembled WGS sequence"/>
</dbReference>
<organism evidence="3 4">
    <name type="scientific">Liquidambar formosana</name>
    <name type="common">Formosan gum</name>
    <dbReference type="NCBI Taxonomy" id="63359"/>
    <lineage>
        <taxon>Eukaryota</taxon>
        <taxon>Viridiplantae</taxon>
        <taxon>Streptophyta</taxon>
        <taxon>Embryophyta</taxon>
        <taxon>Tracheophyta</taxon>
        <taxon>Spermatophyta</taxon>
        <taxon>Magnoliopsida</taxon>
        <taxon>eudicotyledons</taxon>
        <taxon>Gunneridae</taxon>
        <taxon>Pentapetalae</taxon>
        <taxon>Saxifragales</taxon>
        <taxon>Altingiaceae</taxon>
        <taxon>Liquidambar</taxon>
    </lineage>
</organism>
<feature type="transmembrane region" description="Helical" evidence="2">
    <location>
        <begin position="453"/>
        <end position="475"/>
    </location>
</feature>
<evidence type="ECO:0000256" key="1">
    <source>
        <dbReference type="SAM" id="MobiDB-lite"/>
    </source>
</evidence>
<keyword evidence="4" id="KW-1185">Reference proteome</keyword>
<comment type="caution">
    <text evidence="3">The sequence shown here is derived from an EMBL/GenBank/DDBJ whole genome shotgun (WGS) entry which is preliminary data.</text>
</comment>
<feature type="transmembrane region" description="Helical" evidence="2">
    <location>
        <begin position="396"/>
        <end position="415"/>
    </location>
</feature>
<feature type="transmembrane region" description="Helical" evidence="2">
    <location>
        <begin position="231"/>
        <end position="258"/>
    </location>
</feature>
<evidence type="ECO:0000313" key="4">
    <source>
        <dbReference type="Proteomes" id="UP001415857"/>
    </source>
</evidence>
<sequence>MVGHLQVFVLSDWLSDSLPVEYSETAKGLKWLIPRAKLPWKRESTSIWPNHFYLAEEKLRTLYSGLSIGYPSHGRPYHSINLNSTKSSFLQHELPFPPEIDPKVGWLHKPYNISMKNAPYGLPLDSNEYFIYFLRGEPLSASNVIKRIENYKGWRDLGMNLFWLGVGGGTLLVIHLLILLFLRWRTGTPAHGILSVPRFELFLLILMLPCISQASAFVIRGGTTEGIITGALLLAIPMALIFSVIVFLIIAIFSGSFAQYKEVRHMGRKEPWCTKLWVFFMGRPTAGKWFYREGLPSSFLQRFGILFESRKGPPVYVLIDQNEPDTLPKWIESGQSGIGRMRAVSSDDSNEETNVPLSGRLLGCARSSYIILDLMRRISLGVISGAYSSRRSSQSLFALIITLVQFLYLFTLKPYIRRRIHVVECLSLLSEAGIFGLSICINGSNPLKERTLGYVMLALLFLTFVSQIINEWYALIKCILKLSQPHKKSFKAGLKNAIKGFVLPFLPRKHWSSFIPNVSQPKTGLAPVLPLSPETELERRDTRLQHRDPLSAMTATVVPVISPGSLNPNVIDTTAHTIAETMGSVQRAGEGKRQKGVKIEPKSELKMLRELAKASFSGVSKGEECSTSYASRMQNISGEKNPDNFQPSSSEKK</sequence>
<dbReference type="PANTHER" id="PTHR34677:SF3">
    <property type="entry name" value="BACTERIAL IG-LIKE DOMAIN-CONTAINING PROTEIN"/>
    <property type="match status" value="1"/>
</dbReference>
<name>A0AAP0NJT9_LIQFO</name>
<evidence type="ECO:0000256" key="2">
    <source>
        <dbReference type="SAM" id="Phobius"/>
    </source>
</evidence>
<keyword evidence="2" id="KW-1133">Transmembrane helix</keyword>
<feature type="transmembrane region" description="Helical" evidence="2">
    <location>
        <begin position="161"/>
        <end position="181"/>
    </location>
</feature>
<dbReference type="EMBL" id="JBBPBK010000013">
    <property type="protein sequence ID" value="KAK9272044.1"/>
    <property type="molecule type" value="Genomic_DNA"/>
</dbReference>
<protein>
    <submittedName>
        <fullName evidence="3">Uncharacterized protein</fullName>
    </submittedName>
</protein>
<dbReference type="PANTHER" id="PTHR34677">
    <property type="match status" value="1"/>
</dbReference>
<feature type="region of interest" description="Disordered" evidence="1">
    <location>
        <begin position="615"/>
        <end position="653"/>
    </location>
</feature>
<reference evidence="3 4" key="1">
    <citation type="journal article" date="2024" name="Plant J.">
        <title>Genome sequences and population genomics reveal climatic adaptation and genomic divergence between two closely related sweetgum species.</title>
        <authorList>
            <person name="Xu W.Q."/>
            <person name="Ren C.Q."/>
            <person name="Zhang X.Y."/>
            <person name="Comes H.P."/>
            <person name="Liu X.H."/>
            <person name="Li Y.G."/>
            <person name="Kettle C.J."/>
            <person name="Jalonen R."/>
            <person name="Gaisberger H."/>
            <person name="Ma Y.Z."/>
            <person name="Qiu Y.X."/>
        </authorList>
    </citation>
    <scope>NUCLEOTIDE SEQUENCE [LARGE SCALE GENOMIC DNA]</scope>
    <source>
        <strain evidence="3">Hangzhou</strain>
    </source>
</reference>
<dbReference type="AlphaFoldDB" id="A0AAP0NJT9"/>
<evidence type="ECO:0000313" key="3">
    <source>
        <dbReference type="EMBL" id="KAK9272044.1"/>
    </source>
</evidence>
<feature type="transmembrane region" description="Helical" evidence="2">
    <location>
        <begin position="201"/>
        <end position="219"/>
    </location>
</feature>
<keyword evidence="2" id="KW-0472">Membrane</keyword>
<accession>A0AAP0NJT9</accession>
<gene>
    <name evidence="3" type="ORF">L1049_002413</name>
</gene>
<keyword evidence="2" id="KW-0812">Transmembrane</keyword>
<proteinExistence type="predicted"/>